<dbReference type="InterPro" id="IPR003848">
    <property type="entry name" value="DUF218"/>
</dbReference>
<feature type="transmembrane region" description="Helical" evidence="1">
    <location>
        <begin position="12"/>
        <end position="37"/>
    </location>
</feature>
<keyword evidence="1" id="KW-0472">Membrane</keyword>
<evidence type="ECO:0000313" key="4">
    <source>
        <dbReference type="Proteomes" id="UP000183407"/>
    </source>
</evidence>
<protein>
    <submittedName>
        <fullName evidence="3">Uncharacterized SAM-binding protein YcdF, DUF218 family</fullName>
    </submittedName>
</protein>
<dbReference type="CDD" id="cd06259">
    <property type="entry name" value="YdcF-like"/>
    <property type="match status" value="1"/>
</dbReference>
<proteinExistence type="predicted"/>
<feature type="domain" description="DUF218" evidence="2">
    <location>
        <begin position="49"/>
        <end position="163"/>
    </location>
</feature>
<reference evidence="4" key="1">
    <citation type="submission" date="2016-10" db="EMBL/GenBank/DDBJ databases">
        <authorList>
            <person name="Varghese N."/>
        </authorList>
    </citation>
    <scope>NUCLEOTIDE SEQUENCE [LARGE SCALE GENOMIC DNA]</scope>
    <source>
        <strain evidence="4">DSM 44719</strain>
    </source>
</reference>
<dbReference type="EMBL" id="FNTL01000004">
    <property type="protein sequence ID" value="SEE28628.1"/>
    <property type="molecule type" value="Genomic_DNA"/>
</dbReference>
<evidence type="ECO:0000256" key="1">
    <source>
        <dbReference type="SAM" id="Phobius"/>
    </source>
</evidence>
<organism evidence="3 4">
    <name type="scientific">Rhodococcus jostii</name>
    <dbReference type="NCBI Taxonomy" id="132919"/>
    <lineage>
        <taxon>Bacteria</taxon>
        <taxon>Bacillati</taxon>
        <taxon>Actinomycetota</taxon>
        <taxon>Actinomycetes</taxon>
        <taxon>Mycobacteriales</taxon>
        <taxon>Nocardiaceae</taxon>
        <taxon>Rhodococcus</taxon>
    </lineage>
</organism>
<name>A0A1H5HMZ5_RHOJO</name>
<gene>
    <name evidence="3" type="ORF">SAMN04490220_7251</name>
</gene>
<keyword evidence="1" id="KW-0812">Transmembrane</keyword>
<evidence type="ECO:0000259" key="2">
    <source>
        <dbReference type="Pfam" id="PF02698"/>
    </source>
</evidence>
<keyword evidence="1" id="KW-1133">Transmembrane helix</keyword>
<dbReference type="Pfam" id="PF02698">
    <property type="entry name" value="DUF218"/>
    <property type="match status" value="1"/>
</dbReference>
<dbReference type="Proteomes" id="UP000183407">
    <property type="component" value="Unassembled WGS sequence"/>
</dbReference>
<sequence>MPSTLGSVQRLTVLAVSAFGAAAVGIAGLGVVGHFAYTKSRVDPMRPVDAVIVLGGEHDGREEYGIELARQGVSANVVLSHPYWRGDRKMAEFCAIQDQRFTVTCVPPQPSTTRGEALFTRDLAAQHGWNSVMVISWRYHLPRARYIFSRCFDGDIVMRPVPRDYDFRVAHWEYIYLYQTVGFVKAFFQGRC</sequence>
<dbReference type="AlphaFoldDB" id="A0A1H5HMZ5"/>
<accession>A0A1H5HMZ5</accession>
<evidence type="ECO:0000313" key="3">
    <source>
        <dbReference type="EMBL" id="SEE28628.1"/>
    </source>
</evidence>